<dbReference type="InterPro" id="IPR003889">
    <property type="entry name" value="FYrich_C"/>
</dbReference>
<dbReference type="Pfam" id="PF13832">
    <property type="entry name" value="zf-HC5HC2H_2"/>
    <property type="match status" value="1"/>
</dbReference>
<comment type="subcellular location">
    <subcellularLocation>
        <location evidence="1">Nucleus</location>
    </subcellularLocation>
</comment>
<keyword evidence="6" id="KW-0479">Metal-binding</keyword>
<dbReference type="GO" id="GO:0008270">
    <property type="term" value="F:zinc ion binding"/>
    <property type="evidence" value="ECO:0007669"/>
    <property type="project" value="UniProtKB-KW"/>
</dbReference>
<evidence type="ECO:0000256" key="3">
    <source>
        <dbReference type="ARBA" id="ARBA00022603"/>
    </source>
</evidence>
<dbReference type="SMART" id="SM00542">
    <property type="entry name" value="FYRC"/>
    <property type="match status" value="1"/>
</dbReference>
<keyword evidence="20" id="KW-1185">Reference proteome</keyword>
<dbReference type="InterPro" id="IPR013083">
    <property type="entry name" value="Znf_RING/FYVE/PHD"/>
</dbReference>
<dbReference type="Pfam" id="PF05964">
    <property type="entry name" value="FYRN"/>
    <property type="match status" value="1"/>
</dbReference>
<dbReference type="GO" id="GO:0003713">
    <property type="term" value="F:transcription coactivator activity"/>
    <property type="evidence" value="ECO:0007669"/>
    <property type="project" value="TreeGrafter"/>
</dbReference>
<keyword evidence="5" id="KW-0949">S-adenosyl-L-methionine</keyword>
<evidence type="ECO:0000256" key="13">
    <source>
        <dbReference type="ARBA" id="ARBA00023242"/>
    </source>
</evidence>
<keyword evidence="13" id="KW-0539">Nucleus</keyword>
<keyword evidence="2" id="KW-0597">Phosphoprotein</keyword>
<evidence type="ECO:0000259" key="17">
    <source>
        <dbReference type="PROSITE" id="PS50868"/>
    </source>
</evidence>
<keyword evidence="14" id="KW-0175">Coiled coil</keyword>
<dbReference type="SMART" id="SM00508">
    <property type="entry name" value="PostSET"/>
    <property type="match status" value="1"/>
</dbReference>
<dbReference type="OrthoDB" id="308383at2759"/>
<evidence type="ECO:0000256" key="15">
    <source>
        <dbReference type="SAM" id="MobiDB-lite"/>
    </source>
</evidence>
<evidence type="ECO:0000256" key="2">
    <source>
        <dbReference type="ARBA" id="ARBA00022553"/>
    </source>
</evidence>
<evidence type="ECO:0000259" key="16">
    <source>
        <dbReference type="PROSITE" id="PS50280"/>
    </source>
</evidence>
<keyword evidence="4" id="KW-0808">Transferase</keyword>
<evidence type="ECO:0000313" key="19">
    <source>
        <dbReference type="EMBL" id="KAF7639581.1"/>
    </source>
</evidence>
<dbReference type="SMART" id="SM00541">
    <property type="entry name" value="FYRN"/>
    <property type="match status" value="1"/>
</dbReference>
<name>A0A8T0A0M5_9BILA</name>
<evidence type="ECO:0000256" key="11">
    <source>
        <dbReference type="ARBA" id="ARBA00023015"/>
    </source>
</evidence>
<evidence type="ECO:0000256" key="8">
    <source>
        <dbReference type="ARBA" id="ARBA00022771"/>
    </source>
</evidence>
<protein>
    <recommendedName>
        <fullName evidence="21">Histone-lysine N-methyltransferase</fullName>
    </recommendedName>
</protein>
<comment type="caution">
    <text evidence="19">The sequence shown here is derived from an EMBL/GenBank/DDBJ whole genome shotgun (WGS) entry which is preliminary data.</text>
</comment>
<evidence type="ECO:0000256" key="9">
    <source>
        <dbReference type="ARBA" id="ARBA00022833"/>
    </source>
</evidence>
<evidence type="ECO:0000313" key="20">
    <source>
        <dbReference type="Proteomes" id="UP000605970"/>
    </source>
</evidence>
<dbReference type="InterPro" id="IPR034732">
    <property type="entry name" value="EPHD"/>
</dbReference>
<dbReference type="PROSITE" id="PS50868">
    <property type="entry name" value="POST_SET"/>
    <property type="match status" value="1"/>
</dbReference>
<keyword evidence="9" id="KW-0862">Zinc</keyword>
<evidence type="ECO:0000259" key="18">
    <source>
        <dbReference type="PROSITE" id="PS51805"/>
    </source>
</evidence>
<keyword evidence="3" id="KW-0489">Methyltransferase</keyword>
<dbReference type="PANTHER" id="PTHR45888">
    <property type="entry name" value="HL01030P-RELATED"/>
    <property type="match status" value="1"/>
</dbReference>
<evidence type="ECO:0000256" key="10">
    <source>
        <dbReference type="ARBA" id="ARBA00022853"/>
    </source>
</evidence>
<dbReference type="PROSITE" id="PS51542">
    <property type="entry name" value="FYRN"/>
    <property type="match status" value="1"/>
</dbReference>
<evidence type="ECO:0000256" key="6">
    <source>
        <dbReference type="ARBA" id="ARBA00022723"/>
    </source>
</evidence>
<dbReference type="SMART" id="SM00317">
    <property type="entry name" value="SET"/>
    <property type="match status" value="1"/>
</dbReference>
<dbReference type="GO" id="GO:0045944">
    <property type="term" value="P:positive regulation of transcription by RNA polymerase II"/>
    <property type="evidence" value="ECO:0007669"/>
    <property type="project" value="TreeGrafter"/>
</dbReference>
<dbReference type="PROSITE" id="PS50280">
    <property type="entry name" value="SET"/>
    <property type="match status" value="1"/>
</dbReference>
<feature type="domain" description="Post-SET" evidence="17">
    <location>
        <begin position="1343"/>
        <end position="1359"/>
    </location>
</feature>
<evidence type="ECO:0000256" key="1">
    <source>
        <dbReference type="ARBA" id="ARBA00004123"/>
    </source>
</evidence>
<dbReference type="Gene3D" id="2.170.270.10">
    <property type="entry name" value="SET domain"/>
    <property type="match status" value="1"/>
</dbReference>
<dbReference type="InterPro" id="IPR003616">
    <property type="entry name" value="Post-SET_dom"/>
</dbReference>
<evidence type="ECO:0000256" key="5">
    <source>
        <dbReference type="ARBA" id="ARBA00022691"/>
    </source>
</evidence>
<dbReference type="InterPro" id="IPR046341">
    <property type="entry name" value="SET_dom_sf"/>
</dbReference>
<dbReference type="InterPro" id="IPR001214">
    <property type="entry name" value="SET_dom"/>
</dbReference>
<feature type="domain" description="SET" evidence="16">
    <location>
        <begin position="1215"/>
        <end position="1331"/>
    </location>
</feature>
<gene>
    <name evidence="19" type="ORF">Mgra_00000910</name>
</gene>
<dbReference type="GO" id="GO:0032259">
    <property type="term" value="P:methylation"/>
    <property type="evidence" value="ECO:0007669"/>
    <property type="project" value="UniProtKB-KW"/>
</dbReference>
<evidence type="ECO:0000256" key="14">
    <source>
        <dbReference type="SAM" id="Coils"/>
    </source>
</evidence>
<dbReference type="EMBL" id="JABEBT010000004">
    <property type="protein sequence ID" value="KAF7639581.1"/>
    <property type="molecule type" value="Genomic_DNA"/>
</dbReference>
<feature type="region of interest" description="Disordered" evidence="15">
    <location>
        <begin position="124"/>
        <end position="153"/>
    </location>
</feature>
<keyword evidence="12" id="KW-0804">Transcription</keyword>
<evidence type="ECO:0008006" key="21">
    <source>
        <dbReference type="Google" id="ProtNLM"/>
    </source>
</evidence>
<dbReference type="PANTHER" id="PTHR45888:SF6">
    <property type="entry name" value="HL01030P-RELATED"/>
    <property type="match status" value="1"/>
</dbReference>
<feature type="domain" description="PHD-type" evidence="18">
    <location>
        <begin position="795"/>
        <end position="906"/>
    </location>
</feature>
<evidence type="ECO:0000256" key="7">
    <source>
        <dbReference type="ARBA" id="ARBA00022737"/>
    </source>
</evidence>
<dbReference type="GO" id="GO:0042800">
    <property type="term" value="F:histone H3K4 methyltransferase activity"/>
    <property type="evidence" value="ECO:0007669"/>
    <property type="project" value="TreeGrafter"/>
</dbReference>
<dbReference type="Proteomes" id="UP000605970">
    <property type="component" value="Unassembled WGS sequence"/>
</dbReference>
<dbReference type="FunFam" id="3.30.40.10:FF:000002">
    <property type="entry name" value="Histone-lysine N-methyltransferase"/>
    <property type="match status" value="1"/>
</dbReference>
<reference evidence="19" key="1">
    <citation type="journal article" date="2020" name="Ecol. Evol.">
        <title>Genome structure and content of the rice root-knot nematode (Meloidogyne graminicola).</title>
        <authorList>
            <person name="Phan N.T."/>
            <person name="Danchin E.G.J."/>
            <person name="Klopp C."/>
            <person name="Perfus-Barbeoch L."/>
            <person name="Kozlowski D.K."/>
            <person name="Koutsovoulos G.D."/>
            <person name="Lopez-Roques C."/>
            <person name="Bouchez O."/>
            <person name="Zahm M."/>
            <person name="Besnard G."/>
            <person name="Bellafiore S."/>
        </authorList>
    </citation>
    <scope>NUCLEOTIDE SEQUENCE</scope>
    <source>
        <strain evidence="19">VN-18</strain>
    </source>
</reference>
<dbReference type="Gene3D" id="3.30.40.10">
    <property type="entry name" value="Zinc/RING finger domain, C3HC4 (zinc finger)"/>
    <property type="match status" value="1"/>
</dbReference>
<dbReference type="Gene3D" id="3.30.160.360">
    <property type="match status" value="1"/>
</dbReference>
<keyword evidence="11" id="KW-0805">Transcription regulation</keyword>
<feature type="compositionally biased region" description="Polar residues" evidence="15">
    <location>
        <begin position="124"/>
        <end position="143"/>
    </location>
</feature>
<accession>A0A8T0A0M5</accession>
<organism evidence="19 20">
    <name type="scientific">Meloidogyne graminicola</name>
    <dbReference type="NCBI Taxonomy" id="189291"/>
    <lineage>
        <taxon>Eukaryota</taxon>
        <taxon>Metazoa</taxon>
        <taxon>Ecdysozoa</taxon>
        <taxon>Nematoda</taxon>
        <taxon>Chromadorea</taxon>
        <taxon>Rhabditida</taxon>
        <taxon>Tylenchina</taxon>
        <taxon>Tylenchomorpha</taxon>
        <taxon>Tylenchoidea</taxon>
        <taxon>Meloidogynidae</taxon>
        <taxon>Meloidogyninae</taxon>
        <taxon>Meloidogyne</taxon>
    </lineage>
</organism>
<proteinExistence type="predicted"/>
<keyword evidence="7" id="KW-0677">Repeat</keyword>
<dbReference type="PROSITE" id="PS51805">
    <property type="entry name" value="EPHD"/>
    <property type="match status" value="1"/>
</dbReference>
<dbReference type="GO" id="GO:0044666">
    <property type="term" value="C:MLL3/4 complex"/>
    <property type="evidence" value="ECO:0007669"/>
    <property type="project" value="TreeGrafter"/>
</dbReference>
<dbReference type="Pfam" id="PF05965">
    <property type="entry name" value="FYRC"/>
    <property type="match status" value="1"/>
</dbReference>
<dbReference type="Pfam" id="PF00856">
    <property type="entry name" value="SET"/>
    <property type="match status" value="1"/>
</dbReference>
<sequence length="1359" mass="155797">MITNPSELTISSNCQIENISTNKEGSLEMNLNTSGSFRDDITDQLSNHSTGTCSYSNTFFVGDKTIEEKRPLSQPSLVDQQHLFFDERALELKEELRIEEEKIEKMKKSKRALAAKQRVLIKRQQQSSPALTTVPSPQLSNEEVTALPPRRGTGDLMEVEANLNATKNAIQDQQKIVDAGRQRLKIYLGKQQQQQILKEGTNLISKQQHSFDPNQLFLPSSSASISPQYYSRGLIQQQFDLNSEQQLQTLTKNSFGSSITASFQPIKPTRGRKRKKLPHEHIRSQILGKIPFSSLQSQHERDVYDVIDSLVHTVANDLFIKRILFNQQQQEQLNILSSKNKDNETSRGKKRSQKQNKCLKCITPLVTSLEQYQINDRQILKYPNQIGMPDHPNGCDEIFKQNVNIGEFTLPFMPDFYEDLETNRGDIIEEEFFFAPTMDEICQSVDLDMLENFDDENPSTSSDTLEFGPEFTEQLKEMGQIDWANLSVDSIADRSKLFRSVLLLGGNGPEVEIPIEPHWSRFEEDFNPLEREVEVIIDFDPSVMIREEMLKNLSKLLGLDSISAVQLETPPQTPVSPTQQITTTNSSLQIGGEVNNKNIIGKNVSLIICKKCGELIPSGQRPIEELCSNLGLCNEQQSKLTFCSMPCYFTFLADRRIPLTVELLGIAERCVDEETMEVLRQISVDNFAKRINAGLNPQGLSEDNLISTIPSGEDGNLPREVKIKSSELAGLIQAELDKQKRLNKEYKWRGHGWTRCDIELINSFSRQRDEVKKKFDSIYLRTSNKKYEILRNEDTRYCSFCEEIGDGDQELTGRLLNIDANEWVHVNCALWSAEVHVTEEGALVNVDIALRKAEKVECKICNKKGASIRCYKLDCINKDFAFHLRCAKKSNGRFLKDKTFFCSNHEIRQDFLINRLDALKRLFVQREENQLLSKIFNHSYATEMLMRVGSLIFHKIGQLLPEQLKTFTTSDHIFPIGYKITRIFWSISDVLENNKMFYQCKIIEKNENPCFIITTTLNNEPLEYSGNDPTITWRPIQELIDKLRQNNKNLNMLKFFPNQTSGETLFGFTEPSISKMLESLPGIDQIYTYTFKHGGTPLMDLPLAENPSGCARCEPCFRTLVKRKHKQIISNSPNKMEEKTGFISGAVMSREGRARSASLRYFNLSKMDEETRKAYKTSGISERMLLQSSSYFRNNNNEQAILITQYREMKKEWKENVYLARSKIQGLGLYAKRDLDMNQMIIEYLGEIIRNEVCEMRQKKYIEQNRGEYMFRVDVDWVVDATMAGGLARYINHSCDPNCGTKILTINEDSKIVIFANRPIKAGEELTYDYQCESCLEIEEVNKKIPCLCGAPNCARWMN</sequence>
<dbReference type="PROSITE" id="PS51543">
    <property type="entry name" value="FYRC"/>
    <property type="match status" value="1"/>
</dbReference>
<dbReference type="SUPFAM" id="SSF82199">
    <property type="entry name" value="SET domain"/>
    <property type="match status" value="1"/>
</dbReference>
<feature type="coiled-coil region" evidence="14">
    <location>
        <begin position="89"/>
        <end position="116"/>
    </location>
</feature>
<dbReference type="InterPro" id="IPR003888">
    <property type="entry name" value="FYrich_N"/>
</dbReference>
<dbReference type="GO" id="GO:0005700">
    <property type="term" value="C:polytene chromosome"/>
    <property type="evidence" value="ECO:0007669"/>
    <property type="project" value="UniProtKB-ARBA"/>
</dbReference>
<keyword evidence="10" id="KW-0156">Chromatin regulator</keyword>
<keyword evidence="8" id="KW-0863">Zinc-finger</keyword>
<evidence type="ECO:0000256" key="12">
    <source>
        <dbReference type="ARBA" id="ARBA00023163"/>
    </source>
</evidence>
<evidence type="ECO:0000256" key="4">
    <source>
        <dbReference type="ARBA" id="ARBA00022679"/>
    </source>
</evidence>